<organism evidence="1 2">
    <name type="scientific">Phocaeicola vulgatus str. 3775 SL</name>
    <name type="common">B</name>
    <name type="synonym">iv</name>
    <dbReference type="NCBI Taxonomy" id="1339350"/>
    <lineage>
        <taxon>Bacteria</taxon>
        <taxon>Pseudomonadati</taxon>
        <taxon>Bacteroidota</taxon>
        <taxon>Bacteroidia</taxon>
        <taxon>Bacteroidales</taxon>
        <taxon>Bacteroidaceae</taxon>
        <taxon>Phocaeicola</taxon>
    </lineage>
</organism>
<dbReference type="AlphaFoldDB" id="A0A078R6W1"/>
<reference evidence="1 2" key="1">
    <citation type="submission" date="2014-04" db="EMBL/GenBank/DDBJ databases">
        <authorList>
            <person name="Sears C."/>
            <person name="Carroll K."/>
            <person name="Sack B.R."/>
            <person name="Qadri F."/>
            <person name="Myers L.L."/>
            <person name="Chung G.-T."/>
            <person name="Escheverria P."/>
            <person name="Fraser C.M."/>
            <person name="Sadzewicz L."/>
            <person name="Shefchek K.A."/>
            <person name="Tallon L."/>
            <person name="Das S.P."/>
            <person name="Daugherty S."/>
            <person name="Mongodin E.F."/>
        </authorList>
    </citation>
    <scope>NUCLEOTIDE SEQUENCE [LARGE SCALE GENOMIC DNA]</scope>
    <source>
        <strain evidence="2">3775 SL(B) 10 (iv)</strain>
    </source>
</reference>
<protein>
    <submittedName>
        <fullName evidence="1">Uncharacterized protein</fullName>
    </submittedName>
</protein>
<proteinExistence type="predicted"/>
<name>A0A078R6W1_PHOVU</name>
<dbReference type="Proteomes" id="UP000028134">
    <property type="component" value="Unassembled WGS sequence"/>
</dbReference>
<dbReference type="EMBL" id="JNHI01000010">
    <property type="protein sequence ID" value="KDS31090.1"/>
    <property type="molecule type" value="Genomic_DNA"/>
</dbReference>
<evidence type="ECO:0000313" key="1">
    <source>
        <dbReference type="EMBL" id="KDS31090.1"/>
    </source>
</evidence>
<evidence type="ECO:0000313" key="2">
    <source>
        <dbReference type="Proteomes" id="UP000028134"/>
    </source>
</evidence>
<dbReference type="PATRIC" id="fig|1339350.3.peg.2191"/>
<sequence>MVKHKTNRRLFFGNERLFVYVLNGSILPAWRGVKSITVFLMALPISYHIELECEA</sequence>
<gene>
    <name evidence="1" type="ORF">M097_2288</name>
</gene>
<accession>A0A078R6W1</accession>
<comment type="caution">
    <text evidence="1">The sequence shown here is derived from an EMBL/GenBank/DDBJ whole genome shotgun (WGS) entry which is preliminary data.</text>
</comment>